<reference evidence="3 4" key="1">
    <citation type="submission" date="2019-02" db="EMBL/GenBank/DDBJ databases">
        <title>Genomic Encyclopedia of Type Strains, Phase IV (KMG-IV): sequencing the most valuable type-strain genomes for metagenomic binning, comparative biology and taxonomic classification.</title>
        <authorList>
            <person name="Goeker M."/>
        </authorList>
    </citation>
    <scope>NUCLEOTIDE SEQUENCE [LARGE SCALE GENOMIC DNA]</scope>
    <source>
        <strain evidence="3 4">DSM 18116</strain>
    </source>
</reference>
<dbReference type="Gene3D" id="1.50.10.100">
    <property type="entry name" value="Chondroitin AC/alginate lyase"/>
    <property type="match status" value="1"/>
</dbReference>
<dbReference type="AlphaFoldDB" id="A0A4Q7MSC7"/>
<dbReference type="EMBL" id="SGXA01000002">
    <property type="protein sequence ID" value="RZS71706.1"/>
    <property type="molecule type" value="Genomic_DNA"/>
</dbReference>
<dbReference type="PANTHER" id="PTHR38045">
    <property type="entry name" value="CHROMOSOME 1, WHOLE GENOME SHOTGUN SEQUENCE"/>
    <property type="match status" value="1"/>
</dbReference>
<dbReference type="Pfam" id="PF07940">
    <property type="entry name" value="Hepar_II_III_C"/>
    <property type="match status" value="1"/>
</dbReference>
<evidence type="ECO:0000256" key="1">
    <source>
        <dbReference type="ARBA" id="ARBA00004196"/>
    </source>
</evidence>
<dbReference type="PANTHER" id="PTHR38045:SF1">
    <property type="entry name" value="HEPARINASE II_III-LIKE PROTEIN"/>
    <property type="match status" value="1"/>
</dbReference>
<feature type="domain" description="Heparinase II/III-like C-terminal" evidence="2">
    <location>
        <begin position="385"/>
        <end position="554"/>
    </location>
</feature>
<gene>
    <name evidence="3" type="ORF">EV199_3614</name>
</gene>
<dbReference type="GO" id="GO:0030313">
    <property type="term" value="C:cell envelope"/>
    <property type="evidence" value="ECO:0007669"/>
    <property type="project" value="UniProtKB-SubCell"/>
</dbReference>
<evidence type="ECO:0000259" key="2">
    <source>
        <dbReference type="Pfam" id="PF07940"/>
    </source>
</evidence>
<organism evidence="3 4">
    <name type="scientific">Pseudobacter ginsenosidimutans</name>
    <dbReference type="NCBI Taxonomy" id="661488"/>
    <lineage>
        <taxon>Bacteria</taxon>
        <taxon>Pseudomonadati</taxon>
        <taxon>Bacteroidota</taxon>
        <taxon>Chitinophagia</taxon>
        <taxon>Chitinophagales</taxon>
        <taxon>Chitinophagaceae</taxon>
        <taxon>Pseudobacter</taxon>
    </lineage>
</organism>
<dbReference type="Gene3D" id="2.70.98.70">
    <property type="match status" value="1"/>
</dbReference>
<evidence type="ECO:0000313" key="4">
    <source>
        <dbReference type="Proteomes" id="UP000293874"/>
    </source>
</evidence>
<keyword evidence="4" id="KW-1185">Reference proteome</keyword>
<accession>A0A4Q7MSC7</accession>
<dbReference type="Proteomes" id="UP000293874">
    <property type="component" value="Unassembled WGS sequence"/>
</dbReference>
<dbReference type="InterPro" id="IPR012480">
    <property type="entry name" value="Hepar_II_III_C"/>
</dbReference>
<name>A0A4Q7MSC7_9BACT</name>
<comment type="subcellular location">
    <subcellularLocation>
        <location evidence="1">Cell envelope</location>
    </subcellularLocation>
</comment>
<comment type="caution">
    <text evidence="3">The sequence shown here is derived from an EMBL/GenBank/DDBJ whole genome shotgun (WGS) entry which is preliminary data.</text>
</comment>
<dbReference type="GO" id="GO:0016829">
    <property type="term" value="F:lyase activity"/>
    <property type="evidence" value="ECO:0007669"/>
    <property type="project" value="InterPro"/>
</dbReference>
<protein>
    <submittedName>
        <fullName evidence="3">Heparinase II/III-like protein</fullName>
    </submittedName>
</protein>
<dbReference type="SUPFAM" id="SSF48230">
    <property type="entry name" value="Chondroitin AC/alginate lyase"/>
    <property type="match status" value="1"/>
</dbReference>
<dbReference type="InterPro" id="IPR008929">
    <property type="entry name" value="Chondroitin_lyas"/>
</dbReference>
<proteinExistence type="predicted"/>
<sequence>MYIPVQMKPALLFIGILLTATVSWSQMPLIDSAKIQDHPRLLLLKGEEERIKTEIRNNAIWKNVHDAILKECDSILKKYPVERTMIGRRLLQVSREGLRRIFFLSYAWRTTGKKKYFNRCEEEMLAVCNFSNWNPDHFLDVAEMTMAVAIGYDWLYHDLSEKSKNVIRKAIIEKGINPSLEKKYNGWLRGTNNWNQVCNAGISFGALAVYEDQPQVTMELLRRAVTSIVKPMNEYAPAGNYKEGYSYWGYGTSFNVFFNSALEKIFGTAFGLNEQPGFMESASFYQHLISQEGAPFNYSDAGSLEGLQPAMFWFADKLNDPTLLFVEKTYLLESKFNARTNRLLPAAMIWGKGIATEKINEPAQKTWAGKGDNQVVMMRTSWKKNQGIYVGFKGGSPSVSHAHMDAGSFVMDAGASRWSADLGMQQYNSLESAGLSIWDMSQGSQRWDVFRYSNFSHSTLTVNGHLQQVKGNAPLVSFSDDSMNTRAVLDLTNIYKQDLANARRGIAIINKQYVTVRDELESGDSTCIIRWTMLTPAKIVAIDGHQAQLESKGQKLFISVAGLPGVKLQTWRTDPPHSYDAVNPGTTLIGFEMSLPARTKISFNVILVPGEGIAIKRSDLKELDQW</sequence>
<evidence type="ECO:0000313" key="3">
    <source>
        <dbReference type="EMBL" id="RZS71706.1"/>
    </source>
</evidence>